<dbReference type="Pfam" id="PF01408">
    <property type="entry name" value="GFO_IDH_MocA"/>
    <property type="match status" value="1"/>
</dbReference>
<organism evidence="3 4">
    <name type="scientific">Aminivibrio pyruvatiphilus</name>
    <dbReference type="NCBI Taxonomy" id="1005740"/>
    <lineage>
        <taxon>Bacteria</taxon>
        <taxon>Thermotogati</taxon>
        <taxon>Synergistota</taxon>
        <taxon>Synergistia</taxon>
        <taxon>Synergistales</taxon>
        <taxon>Aminobacteriaceae</taxon>
        <taxon>Aminivibrio</taxon>
    </lineage>
</organism>
<sequence length="325" mass="35922">MDLKRLGVIGVGHLGQHHARVYTELLGTQLVGVVDQNESRAAAIGDNLGVPWFTDMDEFIARARPDAVSVVVPTSLHFEIAKKALSNGIHVLIEKPVTTTVSEAESLLRIAADSDLVLQVGHIERFNSAVQYISKIVHEPLFLQSRRLGPFSPRISDVGVVLDLMIHDIDIILSLVRSEITAISATGRCIRSDHEDIASAQISFENGSMAHILVSRVSERRLRQLEIMEPERYVTIDYETQDVSINRCVRQNNSSLVEVIEHPVFPKSEPLKLELQHFVTCVREGKQPLVGITDGKRALEVAVSVLKQIHLNDESAAGREEAGVC</sequence>
<dbReference type="RefSeq" id="WP_133957493.1">
    <property type="nucleotide sequence ID" value="NZ_SORI01000008.1"/>
</dbReference>
<dbReference type="Gene3D" id="3.40.50.720">
    <property type="entry name" value="NAD(P)-binding Rossmann-like Domain"/>
    <property type="match status" value="1"/>
</dbReference>
<dbReference type="InterPro" id="IPR051450">
    <property type="entry name" value="Gfo/Idh/MocA_Oxidoreductases"/>
</dbReference>
<dbReference type="AlphaFoldDB" id="A0A4R8M8X1"/>
<dbReference type="PANTHER" id="PTHR43377:SF1">
    <property type="entry name" value="BILIVERDIN REDUCTASE A"/>
    <property type="match status" value="1"/>
</dbReference>
<evidence type="ECO:0000313" key="3">
    <source>
        <dbReference type="EMBL" id="TDY60467.1"/>
    </source>
</evidence>
<dbReference type="InterPro" id="IPR055170">
    <property type="entry name" value="GFO_IDH_MocA-like_dom"/>
</dbReference>
<dbReference type="Pfam" id="PF22725">
    <property type="entry name" value="GFO_IDH_MocA_C3"/>
    <property type="match status" value="1"/>
</dbReference>
<dbReference type="EMBL" id="SORI01000008">
    <property type="protein sequence ID" value="TDY60467.1"/>
    <property type="molecule type" value="Genomic_DNA"/>
</dbReference>
<accession>A0A4R8M8X1</accession>
<protein>
    <submittedName>
        <fullName evidence="3">Putative dehydrogenase</fullName>
    </submittedName>
</protein>
<keyword evidence="4" id="KW-1185">Reference proteome</keyword>
<name>A0A4R8M8X1_9BACT</name>
<reference evidence="3 4" key="1">
    <citation type="submission" date="2019-03" db="EMBL/GenBank/DDBJ databases">
        <title>Genomic Encyclopedia of Type Strains, Phase IV (KMG-IV): sequencing the most valuable type-strain genomes for metagenomic binning, comparative biology and taxonomic classification.</title>
        <authorList>
            <person name="Goeker M."/>
        </authorList>
    </citation>
    <scope>NUCLEOTIDE SEQUENCE [LARGE SCALE GENOMIC DNA]</scope>
    <source>
        <strain evidence="3 4">DSM 25964</strain>
    </source>
</reference>
<dbReference type="PANTHER" id="PTHR43377">
    <property type="entry name" value="BILIVERDIN REDUCTASE A"/>
    <property type="match status" value="1"/>
</dbReference>
<feature type="domain" description="GFO/IDH/MocA-like oxidoreductase" evidence="2">
    <location>
        <begin position="157"/>
        <end position="227"/>
    </location>
</feature>
<dbReference type="InterPro" id="IPR000683">
    <property type="entry name" value="Gfo/Idh/MocA-like_OxRdtase_N"/>
</dbReference>
<evidence type="ECO:0000313" key="4">
    <source>
        <dbReference type="Proteomes" id="UP000295066"/>
    </source>
</evidence>
<feature type="domain" description="Gfo/Idh/MocA-like oxidoreductase N-terminal" evidence="1">
    <location>
        <begin position="5"/>
        <end position="122"/>
    </location>
</feature>
<dbReference type="InterPro" id="IPR036291">
    <property type="entry name" value="NAD(P)-bd_dom_sf"/>
</dbReference>
<comment type="caution">
    <text evidence="3">The sequence shown here is derived from an EMBL/GenBank/DDBJ whole genome shotgun (WGS) entry which is preliminary data.</text>
</comment>
<dbReference type="SUPFAM" id="SSF55347">
    <property type="entry name" value="Glyceraldehyde-3-phosphate dehydrogenase-like, C-terminal domain"/>
    <property type="match status" value="1"/>
</dbReference>
<dbReference type="Gene3D" id="3.30.360.10">
    <property type="entry name" value="Dihydrodipicolinate Reductase, domain 2"/>
    <property type="match status" value="1"/>
</dbReference>
<dbReference type="Proteomes" id="UP000295066">
    <property type="component" value="Unassembled WGS sequence"/>
</dbReference>
<proteinExistence type="predicted"/>
<dbReference type="GO" id="GO:0000166">
    <property type="term" value="F:nucleotide binding"/>
    <property type="evidence" value="ECO:0007669"/>
    <property type="project" value="InterPro"/>
</dbReference>
<dbReference type="SUPFAM" id="SSF51735">
    <property type="entry name" value="NAD(P)-binding Rossmann-fold domains"/>
    <property type="match status" value="1"/>
</dbReference>
<dbReference type="OrthoDB" id="9783105at2"/>
<gene>
    <name evidence="3" type="ORF">C8D99_1087</name>
</gene>
<evidence type="ECO:0000259" key="1">
    <source>
        <dbReference type="Pfam" id="PF01408"/>
    </source>
</evidence>
<evidence type="ECO:0000259" key="2">
    <source>
        <dbReference type="Pfam" id="PF22725"/>
    </source>
</evidence>